<evidence type="ECO:0000313" key="2">
    <source>
        <dbReference type="EMBL" id="CAB4193314.1"/>
    </source>
</evidence>
<evidence type="ECO:0000313" key="1">
    <source>
        <dbReference type="EMBL" id="CAB4185574.1"/>
    </source>
</evidence>
<accession>A0A6J5RND1</accession>
<name>A0A6J5RND1_9CAUD</name>
<dbReference type="EMBL" id="LR797076">
    <property type="protein sequence ID" value="CAB4185574.1"/>
    <property type="molecule type" value="Genomic_DNA"/>
</dbReference>
<organism evidence="2">
    <name type="scientific">uncultured Caudovirales phage</name>
    <dbReference type="NCBI Taxonomy" id="2100421"/>
    <lineage>
        <taxon>Viruses</taxon>
        <taxon>Duplodnaviria</taxon>
        <taxon>Heunggongvirae</taxon>
        <taxon>Uroviricota</taxon>
        <taxon>Caudoviricetes</taxon>
        <taxon>Peduoviridae</taxon>
        <taxon>Maltschvirus</taxon>
        <taxon>Maltschvirus maltsch</taxon>
    </lineage>
</organism>
<dbReference type="EMBL" id="LR797198">
    <property type="protein sequence ID" value="CAB4193314.1"/>
    <property type="molecule type" value="Genomic_DNA"/>
</dbReference>
<proteinExistence type="predicted"/>
<reference evidence="2" key="1">
    <citation type="submission" date="2020-05" db="EMBL/GenBank/DDBJ databases">
        <authorList>
            <person name="Chiriac C."/>
            <person name="Salcher M."/>
            <person name="Ghai R."/>
            <person name="Kavagutti S V."/>
        </authorList>
    </citation>
    <scope>NUCLEOTIDE SEQUENCE</scope>
</reference>
<gene>
    <name evidence="1" type="ORF">UFOVP1119_78</name>
    <name evidence="2" type="ORF">UFOVP1238_52</name>
</gene>
<protein>
    <submittedName>
        <fullName evidence="2">Uncharacterized protein</fullName>
    </submittedName>
</protein>
<sequence length="77" mass="8987">MRLQVFSEYLQLAQAGKLDFLACPMHIEDKPAVFPLLHMEDKDKVVLYCLACSYKNIAGQQLYDNIKEKIRRVKNEL</sequence>